<accession>A0A0F9A9N4</accession>
<name>A0A0F9A9N4_9ZZZZ</name>
<gene>
    <name evidence="1" type="ORF">LCGC14_2598010</name>
</gene>
<proteinExistence type="predicted"/>
<feature type="non-terminal residue" evidence="1">
    <location>
        <position position="57"/>
    </location>
</feature>
<dbReference type="AlphaFoldDB" id="A0A0F9A9N4"/>
<evidence type="ECO:0000313" key="1">
    <source>
        <dbReference type="EMBL" id="KKL06239.1"/>
    </source>
</evidence>
<organism evidence="1">
    <name type="scientific">marine sediment metagenome</name>
    <dbReference type="NCBI Taxonomy" id="412755"/>
    <lineage>
        <taxon>unclassified sequences</taxon>
        <taxon>metagenomes</taxon>
        <taxon>ecological metagenomes</taxon>
    </lineage>
</organism>
<reference evidence="1" key="1">
    <citation type="journal article" date="2015" name="Nature">
        <title>Complex archaea that bridge the gap between prokaryotes and eukaryotes.</title>
        <authorList>
            <person name="Spang A."/>
            <person name="Saw J.H."/>
            <person name="Jorgensen S.L."/>
            <person name="Zaremba-Niedzwiedzka K."/>
            <person name="Martijn J."/>
            <person name="Lind A.E."/>
            <person name="van Eijk R."/>
            <person name="Schleper C."/>
            <person name="Guy L."/>
            <person name="Ettema T.J."/>
        </authorList>
    </citation>
    <scope>NUCLEOTIDE SEQUENCE</scope>
</reference>
<comment type="caution">
    <text evidence="1">The sequence shown here is derived from an EMBL/GenBank/DDBJ whole genome shotgun (WGS) entry which is preliminary data.</text>
</comment>
<sequence length="57" mass="6943">MKLKNTDKEKINKRKCQIRGCSKKSFGIAEAKFLCERHYREIVPEREREYGLRHHPR</sequence>
<dbReference type="EMBL" id="LAZR01043789">
    <property type="protein sequence ID" value="KKL06239.1"/>
    <property type="molecule type" value="Genomic_DNA"/>
</dbReference>
<protein>
    <submittedName>
        <fullName evidence="1">Uncharacterized protein</fullName>
    </submittedName>
</protein>